<dbReference type="PANTHER" id="PTHR43031">
    <property type="entry name" value="FAD-DEPENDENT OXIDOREDUCTASE"/>
    <property type="match status" value="1"/>
</dbReference>
<gene>
    <name evidence="2" type="ORF">GCM10023094_28930</name>
</gene>
<dbReference type="Proteomes" id="UP001501183">
    <property type="component" value="Unassembled WGS sequence"/>
</dbReference>
<comment type="caution">
    <text evidence="2">The sequence shown here is derived from an EMBL/GenBank/DDBJ whole genome shotgun (WGS) entry which is preliminary data.</text>
</comment>
<evidence type="ECO:0000313" key="3">
    <source>
        <dbReference type="Proteomes" id="UP001501183"/>
    </source>
</evidence>
<reference evidence="3" key="1">
    <citation type="journal article" date="2019" name="Int. J. Syst. Evol. Microbiol.">
        <title>The Global Catalogue of Microorganisms (GCM) 10K type strain sequencing project: providing services to taxonomists for standard genome sequencing and annotation.</title>
        <authorList>
            <consortium name="The Broad Institute Genomics Platform"/>
            <consortium name="The Broad Institute Genome Sequencing Center for Infectious Disease"/>
            <person name="Wu L."/>
            <person name="Ma J."/>
        </authorList>
    </citation>
    <scope>NUCLEOTIDE SEQUENCE [LARGE SCALE GENOMIC DNA]</scope>
    <source>
        <strain evidence="3">JCM 32206</strain>
    </source>
</reference>
<organism evidence="2 3">
    <name type="scientific">Rhodococcus olei</name>
    <dbReference type="NCBI Taxonomy" id="2161675"/>
    <lineage>
        <taxon>Bacteria</taxon>
        <taxon>Bacillati</taxon>
        <taxon>Actinomycetota</taxon>
        <taxon>Actinomycetes</taxon>
        <taxon>Mycobacteriales</taxon>
        <taxon>Nocardiaceae</taxon>
        <taxon>Rhodococcus</taxon>
    </lineage>
</organism>
<name>A0ABP8P6J0_9NOCA</name>
<dbReference type="PANTHER" id="PTHR43031:SF1">
    <property type="entry name" value="PYRIDINE NUCLEOTIDE-DISULPHIDE OXIDOREDUCTASE"/>
    <property type="match status" value="1"/>
</dbReference>
<dbReference type="PROSITE" id="PS50206">
    <property type="entry name" value="RHODANESE_3"/>
    <property type="match status" value="1"/>
</dbReference>
<dbReference type="EMBL" id="BAABFB010000047">
    <property type="protein sequence ID" value="GAA4481189.1"/>
    <property type="molecule type" value="Genomic_DNA"/>
</dbReference>
<dbReference type="Pfam" id="PF00581">
    <property type="entry name" value="Rhodanese"/>
    <property type="match status" value="1"/>
</dbReference>
<dbReference type="InterPro" id="IPR050229">
    <property type="entry name" value="GlpE_sulfurtransferase"/>
</dbReference>
<dbReference type="Gene3D" id="3.40.250.10">
    <property type="entry name" value="Rhodanese-like domain"/>
    <property type="match status" value="1"/>
</dbReference>
<dbReference type="SUPFAM" id="SSF52821">
    <property type="entry name" value="Rhodanese/Cell cycle control phosphatase"/>
    <property type="match status" value="1"/>
</dbReference>
<dbReference type="InterPro" id="IPR036873">
    <property type="entry name" value="Rhodanese-like_dom_sf"/>
</dbReference>
<evidence type="ECO:0000313" key="2">
    <source>
        <dbReference type="EMBL" id="GAA4481189.1"/>
    </source>
</evidence>
<dbReference type="CDD" id="cd00158">
    <property type="entry name" value="RHOD"/>
    <property type="match status" value="1"/>
</dbReference>
<feature type="domain" description="Rhodanese" evidence="1">
    <location>
        <begin position="18"/>
        <end position="87"/>
    </location>
</feature>
<evidence type="ECO:0000259" key="1">
    <source>
        <dbReference type="PROSITE" id="PS50206"/>
    </source>
</evidence>
<accession>A0ABP8P6J0</accession>
<proteinExistence type="predicted"/>
<dbReference type="InterPro" id="IPR001763">
    <property type="entry name" value="Rhodanese-like_dom"/>
</dbReference>
<keyword evidence="3" id="KW-1185">Reference proteome</keyword>
<sequence length="88" mass="9015">MLVYRTPAGRMSGSSATESGVIHGAVHVPLTGLVEHLGDLDPARPTVIYCASGYRSMIAASVLAAAGFADVSDLLGGYTAWTFAMVAS</sequence>
<protein>
    <recommendedName>
        <fullName evidence="1">Rhodanese domain-containing protein</fullName>
    </recommendedName>
</protein>
<dbReference type="SMART" id="SM00450">
    <property type="entry name" value="RHOD"/>
    <property type="match status" value="1"/>
</dbReference>